<dbReference type="EMBL" id="FTNV01000001">
    <property type="protein sequence ID" value="SIS03930.1"/>
    <property type="molecule type" value="Genomic_DNA"/>
</dbReference>
<reference evidence="3 4" key="1">
    <citation type="submission" date="2017-01" db="EMBL/GenBank/DDBJ databases">
        <authorList>
            <person name="Mah S.A."/>
            <person name="Swanson W.J."/>
            <person name="Moy G.W."/>
            <person name="Vacquier V.D."/>
        </authorList>
    </citation>
    <scope>NUCLEOTIDE SEQUENCE [LARGE SCALE GENOMIC DNA]</scope>
    <source>
        <strain evidence="3 4">DSM 29590</strain>
    </source>
</reference>
<feature type="domain" description="Putative acyltransferase ACT14924-like acyltransferase" evidence="2">
    <location>
        <begin position="86"/>
        <end position="246"/>
    </location>
</feature>
<dbReference type="Pfam" id="PF19576">
    <property type="entry name" value="Acyltransf_2"/>
    <property type="match status" value="1"/>
</dbReference>
<accession>A0A1N7FUB8</accession>
<dbReference type="STRING" id="573024.SAMN05216208_0758"/>
<dbReference type="Proteomes" id="UP000186019">
    <property type="component" value="Unassembled WGS sequence"/>
</dbReference>
<gene>
    <name evidence="3" type="ORF">SAMN05421666_1378</name>
</gene>
<proteinExistence type="predicted"/>
<dbReference type="InterPro" id="IPR045746">
    <property type="entry name" value="ACT14924-like_Acyltransf_dom"/>
</dbReference>
<dbReference type="AlphaFoldDB" id="A0A1N7FUB8"/>
<organism evidence="3 4">
    <name type="scientific">Roseovarius nanhaiticus</name>
    <dbReference type="NCBI Taxonomy" id="573024"/>
    <lineage>
        <taxon>Bacteria</taxon>
        <taxon>Pseudomonadati</taxon>
        <taxon>Pseudomonadota</taxon>
        <taxon>Alphaproteobacteria</taxon>
        <taxon>Rhodobacterales</taxon>
        <taxon>Roseobacteraceae</taxon>
        <taxon>Roseovarius</taxon>
    </lineage>
</organism>
<protein>
    <submittedName>
        <fullName evidence="3">Putative hemolysin</fullName>
    </submittedName>
</protein>
<feature type="compositionally biased region" description="Basic and acidic residues" evidence="1">
    <location>
        <begin position="1"/>
        <end position="11"/>
    </location>
</feature>
<evidence type="ECO:0000259" key="2">
    <source>
        <dbReference type="Pfam" id="PF19576"/>
    </source>
</evidence>
<name>A0A1N7FUB8_9RHOB</name>
<keyword evidence="4" id="KW-1185">Reference proteome</keyword>
<evidence type="ECO:0000313" key="4">
    <source>
        <dbReference type="Proteomes" id="UP000186019"/>
    </source>
</evidence>
<evidence type="ECO:0000313" key="3">
    <source>
        <dbReference type="EMBL" id="SIS03930.1"/>
    </source>
</evidence>
<evidence type="ECO:0000256" key="1">
    <source>
        <dbReference type="SAM" id="MobiDB-lite"/>
    </source>
</evidence>
<dbReference type="CDD" id="cd07986">
    <property type="entry name" value="LPLAT_ACT14924-like"/>
    <property type="match status" value="1"/>
</dbReference>
<feature type="region of interest" description="Disordered" evidence="1">
    <location>
        <begin position="1"/>
        <end position="33"/>
    </location>
</feature>
<sequence length="311" mass="34373">MAIEHSDDRHQVHGQSGTEAGGHGAPGGSTMTFPKYDRRSLTYSNSFDPPLTASIIRGIEWMTGKLSIIRMIRDFERRGAPTGQPFWRASLDTMGIDLLTPEDELDNIPLTGPVVAVANHPHGLVDGMILADLIGRRRTDYKILTRALLTGIDEVAASYMIPVPFPHEPDAQRKSVEMRANAMAHLKEGGLISVFPSGVVASSDTMFGPAVEREWNVFTAQMIRRSGAKVVPIYFPGANSRWYQIANRISVTLRQGLLLHEVVHACNRPQKPVVGKPVSDERMQMLQSDPRGFMTWLRAYTLSLGQDSGED</sequence>